<dbReference type="EMBL" id="CAJZBQ010000053">
    <property type="protein sequence ID" value="CAG9331104.1"/>
    <property type="molecule type" value="Genomic_DNA"/>
</dbReference>
<name>A0AAU9KB09_9CILI</name>
<protein>
    <submittedName>
        <fullName evidence="1">Uncharacterized protein</fullName>
    </submittedName>
</protein>
<dbReference type="Proteomes" id="UP001162131">
    <property type="component" value="Unassembled WGS sequence"/>
</dbReference>
<sequence length="76" mass="9074">MKILKIIVIEDVECRNAYHCIKENHELYHKFCKRGALYKPNNFQFIQRNLNWLFLLLSINFANTCLDIFSGRIPSL</sequence>
<comment type="caution">
    <text evidence="1">The sequence shown here is derived from an EMBL/GenBank/DDBJ whole genome shotgun (WGS) entry which is preliminary data.</text>
</comment>
<keyword evidence="2" id="KW-1185">Reference proteome</keyword>
<accession>A0AAU9KB09</accession>
<evidence type="ECO:0000313" key="2">
    <source>
        <dbReference type="Proteomes" id="UP001162131"/>
    </source>
</evidence>
<organism evidence="1 2">
    <name type="scientific">Blepharisma stoltei</name>
    <dbReference type="NCBI Taxonomy" id="1481888"/>
    <lineage>
        <taxon>Eukaryota</taxon>
        <taxon>Sar</taxon>
        <taxon>Alveolata</taxon>
        <taxon>Ciliophora</taxon>
        <taxon>Postciliodesmatophora</taxon>
        <taxon>Heterotrichea</taxon>
        <taxon>Heterotrichida</taxon>
        <taxon>Blepharismidae</taxon>
        <taxon>Blepharisma</taxon>
    </lineage>
</organism>
<reference evidence="1" key="1">
    <citation type="submission" date="2021-09" db="EMBL/GenBank/DDBJ databases">
        <authorList>
            <consortium name="AG Swart"/>
            <person name="Singh M."/>
            <person name="Singh A."/>
            <person name="Seah K."/>
            <person name="Emmerich C."/>
        </authorList>
    </citation>
    <scope>NUCLEOTIDE SEQUENCE</scope>
    <source>
        <strain evidence="1">ATCC30299</strain>
    </source>
</reference>
<proteinExistence type="predicted"/>
<gene>
    <name evidence="1" type="ORF">BSTOLATCC_MIC53184</name>
</gene>
<dbReference type="AlphaFoldDB" id="A0AAU9KB09"/>
<evidence type="ECO:0000313" key="1">
    <source>
        <dbReference type="EMBL" id="CAG9331104.1"/>
    </source>
</evidence>